<protein>
    <submittedName>
        <fullName evidence="9">Protein-PII uridylyltransferase</fullName>
    </submittedName>
</protein>
<proteinExistence type="predicted"/>
<evidence type="ECO:0000313" key="9">
    <source>
        <dbReference type="EMBL" id="PRM89067.1"/>
    </source>
</evidence>
<evidence type="ECO:0000256" key="6">
    <source>
        <dbReference type="ARBA" id="ARBA00023268"/>
    </source>
</evidence>
<reference evidence="9 10" key="1">
    <citation type="submission" date="2017-09" db="EMBL/GenBank/DDBJ databases">
        <title>Reassesment of A. cryaerophilus.</title>
        <authorList>
            <person name="Perez-Cataluna A."/>
            <person name="Collado L."/>
            <person name="Salgado O."/>
            <person name="Lefinanco V."/>
            <person name="Figueras M.J."/>
        </authorList>
    </citation>
    <scope>NUCLEOTIDE SEQUENCE [LARGE SCALE GENOMIC DNA]</scope>
    <source>
        <strain evidence="9 10">LMG 9861</strain>
    </source>
</reference>
<accession>A0A2S9SR54</accession>
<dbReference type="Gene3D" id="1.10.3210.10">
    <property type="entry name" value="Hypothetical protein af1432"/>
    <property type="match status" value="1"/>
</dbReference>
<dbReference type="InterPro" id="IPR043519">
    <property type="entry name" value="NT_sf"/>
</dbReference>
<evidence type="ECO:0000259" key="7">
    <source>
        <dbReference type="PROSITE" id="PS51671"/>
    </source>
</evidence>
<feature type="domain" description="HD" evidence="8">
    <location>
        <begin position="441"/>
        <end position="552"/>
    </location>
</feature>
<dbReference type="AlphaFoldDB" id="A0A2S9SR54"/>
<name>A0A2S9SR54_9BACT</name>
<dbReference type="InterPro" id="IPR003607">
    <property type="entry name" value="HD/PDEase_dom"/>
</dbReference>
<dbReference type="SMART" id="SM00471">
    <property type="entry name" value="HDc"/>
    <property type="match status" value="1"/>
</dbReference>
<evidence type="ECO:0000256" key="4">
    <source>
        <dbReference type="ARBA" id="ARBA00022801"/>
    </source>
</evidence>
<dbReference type="CDD" id="cd04873">
    <property type="entry name" value="ACT_UUR-ACR-like"/>
    <property type="match status" value="1"/>
</dbReference>
<keyword evidence="6" id="KW-0511">Multifunctional enzyme</keyword>
<gene>
    <name evidence="9" type="ORF">CJ669_00805</name>
</gene>
<dbReference type="PROSITE" id="PS51671">
    <property type="entry name" value="ACT"/>
    <property type="match status" value="1"/>
</dbReference>
<evidence type="ECO:0000256" key="5">
    <source>
        <dbReference type="ARBA" id="ARBA00022842"/>
    </source>
</evidence>
<evidence type="ECO:0000256" key="2">
    <source>
        <dbReference type="ARBA" id="ARBA00022695"/>
    </source>
</evidence>
<dbReference type="SUPFAM" id="SSF55021">
    <property type="entry name" value="ACT-like"/>
    <property type="match status" value="1"/>
</dbReference>
<dbReference type="InterPro" id="IPR002912">
    <property type="entry name" value="ACT_dom"/>
</dbReference>
<dbReference type="RefSeq" id="WP_105908289.1">
    <property type="nucleotide sequence ID" value="NZ_NXGJ01000001.1"/>
</dbReference>
<evidence type="ECO:0000313" key="10">
    <source>
        <dbReference type="Proteomes" id="UP000239065"/>
    </source>
</evidence>
<dbReference type="PANTHER" id="PTHR47320">
    <property type="entry name" value="BIFUNCTIONAL URIDYLYLTRANSFERASE/URIDYLYL-REMOVING ENZYME"/>
    <property type="match status" value="1"/>
</dbReference>
<evidence type="ECO:0000256" key="1">
    <source>
        <dbReference type="ARBA" id="ARBA00022679"/>
    </source>
</evidence>
<dbReference type="PROSITE" id="PS51831">
    <property type="entry name" value="HD"/>
    <property type="match status" value="1"/>
</dbReference>
<keyword evidence="1 9" id="KW-0808">Transferase</keyword>
<keyword evidence="3" id="KW-0677">Repeat</keyword>
<feature type="domain" description="ACT" evidence="7">
    <location>
        <begin position="762"/>
        <end position="825"/>
    </location>
</feature>
<dbReference type="GO" id="GO:0008773">
    <property type="term" value="F:[protein-PII] uridylyltransferase activity"/>
    <property type="evidence" value="ECO:0007669"/>
    <property type="project" value="InterPro"/>
</dbReference>
<sequence length="825" mass="97086">MIKSFDIKNFKDKSSFEVSKIFKKNYIDYKNSANTSNSKLFFKQNTKNIDKFLFQIFSYLSLNSFKHNSFVSFVALGSYARVELCLHSDIDVMILYKNSKSYDILKIIEKFVAFAWDCGLNLGLRVVNIDNIDEMYDLAKDDITIKTSLLESRYIFGSKKIYEDFELFVKNLRQIDKKAFVQEQITTHTQRLLKYPLNMQVNLKDGYGGIREANMLFWILNVVYDVQKAKELVGTKLNYDSYKKFTIALDFLFQTRNALHTIHKKKVDTITFDTLPEVSSKLNFKNEFEFMAKLFSSLHIIHNFHSNMSSKFIRTMFFETSNLEVLRKSRFKKGIYILENKIYCSFHRSFVDLKTLLKELISFPQIIKGFDRSYIYFASRVKMPKIINKSLKKDIKTLLTNENLYPILKLFYNSELINRLIPSFKKISNLAQFDGYHKHPVDIHTLQTVKYSMYIEDEFIKSVFNSLCKEEQILTRLIALFHDIGKGRKKDHHIIGENIFKKTMKNFGFDDEFIKMGANIIRYHDQMSRTATNEDIYSQKAILNFIGLFKNINELKILYVVTYCDICAVNKPLYNSSISTLLKELYKKSILAFENPELIKESITRVSKLNKMKTLEKYQELPNILKRKIAQISSNQMFLRLKSKDILNIAIKAKDVQNYSFDIINDDFLKIRIIRKIPLNLGYLLGRLQYMDMNSMNIFKLYDEKKNFEICFSKKALDEELYLIEEIIHESFDMSKKIRINKPIIKKDGIKIDFNHSEYLASMKINTKDQKGLFAYIAKVFDDFNIEVESAKLITSKGYAKDLILIEKNDNFYNNIKKILDLICV</sequence>
<keyword evidence="2 9" id="KW-0548">Nucleotidyltransferase</keyword>
<keyword evidence="4" id="KW-0378">Hydrolase</keyword>
<dbReference type="SUPFAM" id="SSF109604">
    <property type="entry name" value="HD-domain/PDEase-like"/>
    <property type="match status" value="1"/>
</dbReference>
<dbReference type="SUPFAM" id="SSF81301">
    <property type="entry name" value="Nucleotidyltransferase"/>
    <property type="match status" value="1"/>
</dbReference>
<comment type="caution">
    <text evidence="9">The sequence shown here is derived from an EMBL/GenBank/DDBJ whole genome shotgun (WGS) entry which is preliminary data.</text>
</comment>
<dbReference type="InterPro" id="IPR013546">
    <property type="entry name" value="PII_UdlTrfase/GS_AdlTrfase"/>
</dbReference>
<organism evidence="9 10">
    <name type="scientific">Aliarcobacter cryaerophilus</name>
    <dbReference type="NCBI Taxonomy" id="28198"/>
    <lineage>
        <taxon>Bacteria</taxon>
        <taxon>Pseudomonadati</taxon>
        <taxon>Campylobacterota</taxon>
        <taxon>Epsilonproteobacteria</taxon>
        <taxon>Campylobacterales</taxon>
        <taxon>Arcobacteraceae</taxon>
        <taxon>Aliarcobacter</taxon>
    </lineage>
</organism>
<dbReference type="EMBL" id="NXGJ01000001">
    <property type="protein sequence ID" value="PRM89067.1"/>
    <property type="molecule type" value="Genomic_DNA"/>
</dbReference>
<dbReference type="GO" id="GO:0016787">
    <property type="term" value="F:hydrolase activity"/>
    <property type="evidence" value="ECO:0007669"/>
    <property type="project" value="UniProtKB-KW"/>
</dbReference>
<dbReference type="Pfam" id="PF01966">
    <property type="entry name" value="HD"/>
    <property type="match status" value="1"/>
</dbReference>
<dbReference type="InterPro" id="IPR010043">
    <property type="entry name" value="UTase/UR"/>
</dbReference>
<evidence type="ECO:0000259" key="8">
    <source>
        <dbReference type="PROSITE" id="PS51831"/>
    </source>
</evidence>
<dbReference type="PANTHER" id="PTHR47320:SF1">
    <property type="entry name" value="BIFUNCTIONAL URIDYLYLTRANSFERASE_URIDYLYL-REMOVING ENZYME"/>
    <property type="match status" value="1"/>
</dbReference>
<keyword evidence="5" id="KW-0460">Magnesium</keyword>
<dbReference type="Pfam" id="PF08335">
    <property type="entry name" value="GlnD_UR_UTase"/>
    <property type="match status" value="1"/>
</dbReference>
<dbReference type="InterPro" id="IPR006674">
    <property type="entry name" value="HD_domain"/>
</dbReference>
<dbReference type="Proteomes" id="UP000239065">
    <property type="component" value="Unassembled WGS sequence"/>
</dbReference>
<evidence type="ECO:0000256" key="3">
    <source>
        <dbReference type="ARBA" id="ARBA00022737"/>
    </source>
</evidence>
<dbReference type="InterPro" id="IPR045865">
    <property type="entry name" value="ACT-like_dom_sf"/>
</dbReference>